<dbReference type="PANTHER" id="PTHR12277:SF194">
    <property type="entry name" value="FI04476P"/>
    <property type="match status" value="1"/>
</dbReference>
<proteinExistence type="predicted"/>
<dbReference type="PANTHER" id="PTHR12277">
    <property type="entry name" value="ALPHA/BETA HYDROLASE DOMAIN-CONTAINING PROTEIN"/>
    <property type="match status" value="1"/>
</dbReference>
<evidence type="ECO:0000313" key="2">
    <source>
        <dbReference type="EMBL" id="KAK7487132.1"/>
    </source>
</evidence>
<dbReference type="SUPFAM" id="SSF53474">
    <property type="entry name" value="alpha/beta-Hydrolases"/>
    <property type="match status" value="1"/>
</dbReference>
<evidence type="ECO:0000259" key="1">
    <source>
        <dbReference type="Pfam" id="PF00561"/>
    </source>
</evidence>
<dbReference type="EMBL" id="JACVVK020000169">
    <property type="protein sequence ID" value="KAK7487132.1"/>
    <property type="molecule type" value="Genomic_DNA"/>
</dbReference>
<feature type="domain" description="AB hydrolase-1" evidence="1">
    <location>
        <begin position="110"/>
        <end position="188"/>
    </location>
</feature>
<sequence>METLCSSDCDLRLCRNSSHGFAVSQHCICHGVFNSTSTPSQVTYILAAAFYFSDLKNPREAGLEAARQVDLKLPTGETLGLWHILPESAIEEKNPISEEKYESQLASGSPIFIYLHGNGGTRGQSTRVFTYSVLRGQGWHVITLDYRGYGDSDGEATEINMVEDAVSVYRWTKNKAGTSPVFLWGHSLDEAPAGIVLEGAFSNLNDQVDAYLLTMPYRPFPFLMWIFHAALSRMKVNFKTDQHITKVQCPILMLHAEDDLVVPIDLAQKLFKTIMTAHSSDQPQTVLHTFPGSKGYGHNLMNRDPELGDIVRKFIQDSTKPKPAG</sequence>
<reference evidence="2 3" key="1">
    <citation type="journal article" date="2023" name="Sci. Data">
        <title>Genome assembly of the Korean intertidal mud-creeper Batillaria attramentaria.</title>
        <authorList>
            <person name="Patra A.K."/>
            <person name="Ho P.T."/>
            <person name="Jun S."/>
            <person name="Lee S.J."/>
            <person name="Kim Y."/>
            <person name="Won Y.J."/>
        </authorList>
    </citation>
    <scope>NUCLEOTIDE SEQUENCE [LARGE SCALE GENOMIC DNA]</scope>
    <source>
        <strain evidence="2">Wonlab-2016</strain>
    </source>
</reference>
<evidence type="ECO:0000313" key="3">
    <source>
        <dbReference type="Proteomes" id="UP001519460"/>
    </source>
</evidence>
<dbReference type="Proteomes" id="UP001519460">
    <property type="component" value="Unassembled WGS sequence"/>
</dbReference>
<accession>A0ABD0KJG3</accession>
<dbReference type="Pfam" id="PF00561">
    <property type="entry name" value="Abhydrolase_1"/>
    <property type="match status" value="1"/>
</dbReference>
<keyword evidence="3" id="KW-1185">Reference proteome</keyword>
<dbReference type="InterPro" id="IPR000073">
    <property type="entry name" value="AB_hydrolase_1"/>
</dbReference>
<dbReference type="AlphaFoldDB" id="A0ABD0KJG3"/>
<gene>
    <name evidence="2" type="ORF">BaRGS_00021627</name>
</gene>
<protein>
    <recommendedName>
        <fullName evidence="1">AB hydrolase-1 domain-containing protein</fullName>
    </recommendedName>
</protein>
<organism evidence="2 3">
    <name type="scientific">Batillaria attramentaria</name>
    <dbReference type="NCBI Taxonomy" id="370345"/>
    <lineage>
        <taxon>Eukaryota</taxon>
        <taxon>Metazoa</taxon>
        <taxon>Spiralia</taxon>
        <taxon>Lophotrochozoa</taxon>
        <taxon>Mollusca</taxon>
        <taxon>Gastropoda</taxon>
        <taxon>Caenogastropoda</taxon>
        <taxon>Sorbeoconcha</taxon>
        <taxon>Cerithioidea</taxon>
        <taxon>Batillariidae</taxon>
        <taxon>Batillaria</taxon>
    </lineage>
</organism>
<dbReference type="InterPro" id="IPR029058">
    <property type="entry name" value="AB_hydrolase_fold"/>
</dbReference>
<dbReference type="Gene3D" id="3.40.50.1820">
    <property type="entry name" value="alpha/beta hydrolase"/>
    <property type="match status" value="1"/>
</dbReference>
<comment type="caution">
    <text evidence="2">The sequence shown here is derived from an EMBL/GenBank/DDBJ whole genome shotgun (WGS) entry which is preliminary data.</text>
</comment>
<name>A0ABD0KJG3_9CAEN</name>